<feature type="compositionally biased region" description="Basic and acidic residues" evidence="3">
    <location>
        <begin position="445"/>
        <end position="463"/>
    </location>
</feature>
<dbReference type="GO" id="GO:0008168">
    <property type="term" value="F:methyltransferase activity"/>
    <property type="evidence" value="ECO:0007669"/>
    <property type="project" value="UniProtKB-KW"/>
</dbReference>
<feature type="compositionally biased region" description="Basic and acidic residues" evidence="3">
    <location>
        <begin position="401"/>
        <end position="411"/>
    </location>
</feature>
<organism evidence="4">
    <name type="scientific">Cladocopium goreaui</name>
    <dbReference type="NCBI Taxonomy" id="2562237"/>
    <lineage>
        <taxon>Eukaryota</taxon>
        <taxon>Sar</taxon>
        <taxon>Alveolata</taxon>
        <taxon>Dinophyceae</taxon>
        <taxon>Suessiales</taxon>
        <taxon>Symbiodiniaceae</taxon>
        <taxon>Cladocopium</taxon>
    </lineage>
</organism>
<gene>
    <name evidence="4" type="ORF">C1SCF055_LOCUS21911</name>
</gene>
<feature type="compositionally biased region" description="Basic and acidic residues" evidence="3">
    <location>
        <begin position="1"/>
        <end position="10"/>
    </location>
</feature>
<dbReference type="EMBL" id="CAMXCT010002059">
    <property type="protein sequence ID" value="CAI3995332.1"/>
    <property type="molecule type" value="Genomic_DNA"/>
</dbReference>
<dbReference type="Proteomes" id="UP001152797">
    <property type="component" value="Unassembled WGS sequence"/>
</dbReference>
<proteinExistence type="predicted"/>
<evidence type="ECO:0000313" key="4">
    <source>
        <dbReference type="EMBL" id="CAI3995332.1"/>
    </source>
</evidence>
<dbReference type="Pfam" id="PF00145">
    <property type="entry name" value="DNA_methylase"/>
    <property type="match status" value="1"/>
</dbReference>
<sequence length="1999" mass="224404">MFGKDFEGKAIDTSTMLGPRSNPQQLTMEVLRQEAPPLARGLTRGNSSELLKKHTGTRRDNEVWARVVADMLLEPFGLASFDCSVAKSEEDVERIKEENPQIKNWSFKTPRTDRPKFFVMNGALLAPKNHSINEDNLVSFQMSPDYTGSPFYPQDKILQFAPDVTYPPAPLCCIYPCWRSAMTLSVGGGFIESFAFGRKAGEEHWLGLTPSAVVEVSLYDDAGRQQGRGVVKLQHRAIEDEAGKGQTWRGFFLAIEDGYYEWWVQNHYPTKVLPFHFCQVAAHRCGEQTLYRDPIHVDVFRVLPDDTYVRLPWMTDEKNEKAKSLLALHATQAPAVPALASPAVGGGDGGRGSRADGEVEVGEAGIAGLARALGTAGDRGDKRERQIDDDKEEKKKRKEKKAPVDAREEGLRAVLNKRKAPLPTGGALKLKGDDLKKKKKKKRKRDSEKKRKSKKEEASKGSSEESDSGDDETSSSSSGSLFQLAALPQGVDRLHRLHQEKPGALADLTLRRFQELLNRSIGGGTAETEQEMPPVARAYLSQIYMVRHPEAAIGLRNLRELRTLATLVDLMAMNGQWSQANLLELIVPEEEQRAWFRQELKAAQQEHKSDLRLQRDQWPKRRAAWYPSPEYPAMERALNECEVSEETREKVRSLMQDPEVVALYRLRRFALGKSPNWKMIEQDFFEMIANVAGDPPALVKKQLRLSCQFLGEELIPSASEVACRLLGVDQSQAGVDPRSGEGRLLKLVNGIEVRAADIEWKREDLRAADWLIQEFGLIPKEHVTPVSWRQMMRRGLGLSLSVSLVGVVLKVGIQDRPGELGNLARALPCCALENFHRLAKELLPLPMPIMTDEELAFEAAVNEAAVKEVLCGRLDVTSESWRKLNSEAKEIGVKAWTWLQCFVINHLYCHGAGGRMLSECMLHAKEPTASQERSIKRLDSLSKKWIEEDKEDAIRADTWEKSSETLGDMYTGPNVGKSYPLTLEAILPTTPGASEAARIPLSEVVSDSVKEYVDDPSLLRIPDEELIGPRTSALVQVTSQEEWDKIVSHLVDAGMLEREVEAETLKYRGEPVRNGAFGVHKSWVLKEDGEWLRTLRLIINMIPGNSFQRRMPVRASEKMGYAPLWGNLYLHEDEIIICAAEDQKHCFHIYRPGYAWRAFFSLSRMASGQAFKDGKVEKGYPRVKSAPMGWNNVVDFIQDGFENMAKMAGLAPNQVIRMGEPSPLEPLATPRSFFSFYVDNFDQLKIIWRTDRGLYEGQPTDEQLQLRETMEELTVGRDPKKAAEGSISWTSLGAEVAGEEGWIGSSRSFRRALLSANLGLLVGDEVRTDSPNLQSVVSKNMHSVQYNRQLAVLFDRLYVEMNASRPRLLSEKGRDELLLLCCSLPMHWLDVKMKVSGQVYATDTSPEGGGACCTTGLSPWGSARLHSLSHERDGLEGAATENALVIECFAGMGGLKQALDLIGFEPAGVVAIDTSAECCKVYKQHCRHVIWVQKIESVTEEQVLEWRRRFPRATKVVIGGGWPCINHSVLNPRRQGAEGASSKLLDDMLAIRGWLGSCSEKLHLPPWKVVEIFENVVMDDADYEAQSKKIGYTPYFVEAAEIGRCRRPRLYWISGVDLVAGDDLSVAARRTLRGHNYQVKQIKVDTERPPLTWFLNEGTTKMAEPEEPFATFTRPIARQSPPEDPAGFDQATEKALKRWRGDSYRLQPYQYEPRNLVTDKNGPRRPAVEEQLRMMGFQSTHLNTKTKLSADPRGQMVGNSFSAMVVARLLVGLVLKPEQCVGKDVSLMLWEVWKAKEDKAGQEGKPWKVRFASVAAGVPGVVSLLERVLPSPVAPLRSFIDPQQWLTDEEMLSYLLARNGTHRGAEIRIDLGMPYSVGELCRQSIDPSHWIWKVLMSYSWREPGQHINILELVAVLDLLRRQGRDPKHHDQRLITLVDNQVAMSCLSKGRSSARALQGPLRRISAVCLAAHFRLCLGWIKSKWNPADGPSRWAKRRRNA</sequence>
<protein>
    <submittedName>
        <fullName evidence="5">Tankyrase-2</fullName>
    </submittedName>
</protein>
<evidence type="ECO:0000313" key="6">
    <source>
        <dbReference type="Proteomes" id="UP001152797"/>
    </source>
</evidence>
<dbReference type="EMBL" id="CAMXCT030002059">
    <property type="protein sequence ID" value="CAL4782644.1"/>
    <property type="molecule type" value="Genomic_DNA"/>
</dbReference>
<feature type="region of interest" description="Disordered" evidence="3">
    <location>
        <begin position="372"/>
        <end position="479"/>
    </location>
</feature>
<feature type="compositionally biased region" description="Acidic residues" evidence="3">
    <location>
        <begin position="464"/>
        <end position="473"/>
    </location>
</feature>
<dbReference type="OrthoDB" id="641149at2759"/>
<evidence type="ECO:0000256" key="1">
    <source>
        <dbReference type="ARBA" id="ARBA00022603"/>
    </source>
</evidence>
<accession>A0A9P1G2T6</accession>
<comment type="caution">
    <text evidence="4">The sequence shown here is derived from an EMBL/GenBank/DDBJ whole genome shotgun (WGS) entry which is preliminary data.</text>
</comment>
<reference evidence="4" key="1">
    <citation type="submission" date="2022-10" db="EMBL/GenBank/DDBJ databases">
        <authorList>
            <person name="Chen Y."/>
            <person name="Dougan E. K."/>
            <person name="Chan C."/>
            <person name="Rhodes N."/>
            <person name="Thang M."/>
        </authorList>
    </citation>
    <scope>NUCLEOTIDE SEQUENCE</scope>
</reference>
<feature type="region of interest" description="Disordered" evidence="3">
    <location>
        <begin position="1"/>
        <end position="21"/>
    </location>
</feature>
<dbReference type="InterPro" id="IPR029063">
    <property type="entry name" value="SAM-dependent_MTases_sf"/>
</dbReference>
<keyword evidence="2" id="KW-0808">Transferase</keyword>
<feature type="compositionally biased region" description="Basic and acidic residues" evidence="3">
    <location>
        <begin position="378"/>
        <end position="388"/>
    </location>
</feature>
<dbReference type="SUPFAM" id="SSF53335">
    <property type="entry name" value="S-adenosyl-L-methionine-dependent methyltransferases"/>
    <property type="match status" value="1"/>
</dbReference>
<evidence type="ECO:0000256" key="3">
    <source>
        <dbReference type="SAM" id="MobiDB-lite"/>
    </source>
</evidence>
<feature type="compositionally biased region" description="Polar residues" evidence="3">
    <location>
        <begin position="12"/>
        <end position="21"/>
    </location>
</feature>
<dbReference type="EMBL" id="CAMXCT020002059">
    <property type="protein sequence ID" value="CAL1148707.1"/>
    <property type="molecule type" value="Genomic_DNA"/>
</dbReference>
<evidence type="ECO:0000313" key="5">
    <source>
        <dbReference type="EMBL" id="CAL4782644.1"/>
    </source>
</evidence>
<name>A0A9P1G2T6_9DINO</name>
<dbReference type="Gene3D" id="3.40.50.150">
    <property type="entry name" value="Vaccinia Virus protein VP39"/>
    <property type="match status" value="1"/>
</dbReference>
<reference evidence="5 6" key="2">
    <citation type="submission" date="2024-05" db="EMBL/GenBank/DDBJ databases">
        <authorList>
            <person name="Chen Y."/>
            <person name="Shah S."/>
            <person name="Dougan E. K."/>
            <person name="Thang M."/>
            <person name="Chan C."/>
        </authorList>
    </citation>
    <scope>NUCLEOTIDE SEQUENCE [LARGE SCALE GENOMIC DNA]</scope>
</reference>
<evidence type="ECO:0000256" key="2">
    <source>
        <dbReference type="ARBA" id="ARBA00022679"/>
    </source>
</evidence>
<dbReference type="GO" id="GO:0032259">
    <property type="term" value="P:methylation"/>
    <property type="evidence" value="ECO:0007669"/>
    <property type="project" value="UniProtKB-KW"/>
</dbReference>
<keyword evidence="1" id="KW-0489">Methyltransferase</keyword>
<keyword evidence="6" id="KW-1185">Reference proteome</keyword>
<dbReference type="InterPro" id="IPR001525">
    <property type="entry name" value="C5_MeTfrase"/>
</dbReference>